<sequence>MIQALASLSLREKYMKKGWMKIIPFKEMIVLFTPKVQANLILLLLLQLYIHIQICLQFFTMKQA</sequence>
<evidence type="ECO:0000256" key="1">
    <source>
        <dbReference type="SAM" id="Phobius"/>
    </source>
</evidence>
<reference evidence="2" key="1">
    <citation type="submission" date="2009-08" db="EMBL/GenBank/DDBJ databases">
        <authorList>
            <person name="Cheung F."/>
            <person name="Xiao Y."/>
            <person name="Chan A."/>
            <person name="Moskal W."/>
            <person name="Town C.D."/>
        </authorList>
    </citation>
    <scope>NUCLEOTIDE SEQUENCE</scope>
</reference>
<protein>
    <submittedName>
        <fullName evidence="2">Uncharacterized protein</fullName>
    </submittedName>
</protein>
<organism evidence="2">
    <name type="scientific">Glycine max</name>
    <name type="common">Soybean</name>
    <name type="synonym">Glycine hispida</name>
    <dbReference type="NCBI Taxonomy" id="3847"/>
    <lineage>
        <taxon>Eukaryota</taxon>
        <taxon>Viridiplantae</taxon>
        <taxon>Streptophyta</taxon>
        <taxon>Embryophyta</taxon>
        <taxon>Tracheophyta</taxon>
        <taxon>Spermatophyta</taxon>
        <taxon>Magnoliopsida</taxon>
        <taxon>eudicotyledons</taxon>
        <taxon>Gunneridae</taxon>
        <taxon>Pentapetalae</taxon>
        <taxon>rosids</taxon>
        <taxon>fabids</taxon>
        <taxon>Fabales</taxon>
        <taxon>Fabaceae</taxon>
        <taxon>Papilionoideae</taxon>
        <taxon>50 kb inversion clade</taxon>
        <taxon>NPAAA clade</taxon>
        <taxon>indigoferoid/millettioid clade</taxon>
        <taxon>Phaseoleae</taxon>
        <taxon>Glycine</taxon>
        <taxon>Glycine subgen. Soja</taxon>
    </lineage>
</organism>
<keyword evidence="1" id="KW-1133">Transmembrane helix</keyword>
<name>C6T134_SOYBN</name>
<dbReference type="EMBL" id="BT091140">
    <property type="protein sequence ID" value="ACU15240.1"/>
    <property type="molecule type" value="mRNA"/>
</dbReference>
<feature type="transmembrane region" description="Helical" evidence="1">
    <location>
        <begin position="40"/>
        <end position="59"/>
    </location>
</feature>
<proteinExistence type="evidence at transcript level"/>
<dbReference type="AlphaFoldDB" id="C6T134"/>
<keyword evidence="1" id="KW-0472">Membrane</keyword>
<evidence type="ECO:0000313" key="2">
    <source>
        <dbReference type="EMBL" id="ACU15240.1"/>
    </source>
</evidence>
<keyword evidence="1" id="KW-0812">Transmembrane</keyword>
<accession>C6T134</accession>